<dbReference type="STRING" id="93059.P9211_04861"/>
<evidence type="ECO:0000313" key="3">
    <source>
        <dbReference type="Proteomes" id="UP000000788"/>
    </source>
</evidence>
<keyword evidence="1" id="KW-0472">Membrane</keyword>
<evidence type="ECO:0000313" key="2">
    <source>
        <dbReference type="EMBL" id="ABX08417.1"/>
    </source>
</evidence>
<keyword evidence="1" id="KW-1133">Transmembrane helix</keyword>
<organism evidence="2 3">
    <name type="scientific">Prochlorococcus marinus (strain MIT 9211)</name>
    <dbReference type="NCBI Taxonomy" id="93059"/>
    <lineage>
        <taxon>Bacteria</taxon>
        <taxon>Bacillati</taxon>
        <taxon>Cyanobacteriota</taxon>
        <taxon>Cyanophyceae</taxon>
        <taxon>Synechococcales</taxon>
        <taxon>Prochlorococcaceae</taxon>
        <taxon>Prochlorococcus</taxon>
    </lineage>
</organism>
<feature type="transmembrane region" description="Helical" evidence="1">
    <location>
        <begin position="12"/>
        <end position="32"/>
    </location>
</feature>
<proteinExistence type="predicted"/>
<dbReference type="Proteomes" id="UP000000788">
    <property type="component" value="Chromosome"/>
</dbReference>
<keyword evidence="1" id="KW-0812">Transmembrane</keyword>
<keyword evidence="3" id="KW-1185">Reference proteome</keyword>
<dbReference type="eggNOG" id="ENOG5030RIN">
    <property type="taxonomic scope" value="Bacteria"/>
</dbReference>
<accession>A9BEA7</accession>
<evidence type="ECO:0000256" key="1">
    <source>
        <dbReference type="SAM" id="Phobius"/>
    </source>
</evidence>
<reference evidence="2 3" key="1">
    <citation type="journal article" date="2007" name="PLoS Genet.">
        <title>Patterns and implications of gene gain and loss in the evolution of Prochlorococcus.</title>
        <authorList>
            <person name="Kettler G.C."/>
            <person name="Martiny A.C."/>
            <person name="Huang K."/>
            <person name="Zucker J."/>
            <person name="Coleman M.L."/>
            <person name="Rodrigue S."/>
            <person name="Chen F."/>
            <person name="Lapidus A."/>
            <person name="Ferriera S."/>
            <person name="Johnson J."/>
            <person name="Steglich C."/>
            <person name="Church G.M."/>
            <person name="Richardson P."/>
            <person name="Chisholm S.W."/>
        </authorList>
    </citation>
    <scope>NUCLEOTIDE SEQUENCE [LARGE SCALE GENOMIC DNA]</scope>
    <source>
        <strain evidence="3">MIT 9211</strain>
    </source>
</reference>
<dbReference type="HOGENOM" id="CLU_2143617_0_0_3"/>
<gene>
    <name evidence="2" type="ordered locus">P9211_04861</name>
</gene>
<sequence length="112" mass="12479">MAALMKVFLVNIYRFFCIGFPILLVAGSRDIFPQYKIFSLAEFDRLDEERGKVEKSFEDSNKPGMPSGPLELMNVLRRATAMDGATSPSDALDEAIQAFENADKEDTALPLN</sequence>
<dbReference type="KEGG" id="pmj:P9211_04861"/>
<dbReference type="AlphaFoldDB" id="A9BEA7"/>
<name>A9BEA7_PROM4</name>
<dbReference type="EMBL" id="CP000878">
    <property type="protein sequence ID" value="ABX08417.1"/>
    <property type="molecule type" value="Genomic_DNA"/>
</dbReference>
<protein>
    <submittedName>
        <fullName evidence="2">Uncharacterized protein</fullName>
    </submittedName>
</protein>